<name>A0ABR7IW34_9FLAO</name>
<reference evidence="1 2" key="1">
    <citation type="submission" date="2020-08" db="EMBL/GenBank/DDBJ databases">
        <title>Description of novel Flavobacterium F-408 isolate.</title>
        <authorList>
            <person name="Saticioglu I.B."/>
            <person name="Duman M."/>
            <person name="Altun S."/>
        </authorList>
    </citation>
    <scope>NUCLEOTIDE SEQUENCE [LARGE SCALE GENOMIC DNA]</scope>
    <source>
        <strain evidence="1 2">F-408</strain>
    </source>
</reference>
<sequence>MDLQDKIILFFSGKDKTPIWQQFANEKQGKLKSTSGDLFVEYTYSNYKFQIGEFTHYVTTGGKSYEKKYMIGIVAFSNLNNFEISIAPDDLFRKIGKIFKNNDINIGHKDFDNKFYIKSNHEFKAITILKDKALLEKIISVNPTLLEITNDKGLFDENRPPEGKYMLHFAKQEKFKDLNQLNFIHLLLSTFIENLKVNCSIQN</sequence>
<dbReference type="Proteomes" id="UP000605990">
    <property type="component" value="Unassembled WGS sequence"/>
</dbReference>
<proteinExistence type="predicted"/>
<organism evidence="1 2">
    <name type="scientific">Flavobacterium bernardetii</name>
    <dbReference type="NCBI Taxonomy" id="2813823"/>
    <lineage>
        <taxon>Bacteria</taxon>
        <taxon>Pseudomonadati</taxon>
        <taxon>Bacteroidota</taxon>
        <taxon>Flavobacteriia</taxon>
        <taxon>Flavobacteriales</taxon>
        <taxon>Flavobacteriaceae</taxon>
        <taxon>Flavobacterium</taxon>
    </lineage>
</organism>
<evidence type="ECO:0000313" key="1">
    <source>
        <dbReference type="EMBL" id="MBC5833869.1"/>
    </source>
</evidence>
<dbReference type="RefSeq" id="WP_166125097.1">
    <property type="nucleotide sequence ID" value="NZ_JAANOQ010000001.1"/>
</dbReference>
<evidence type="ECO:0000313" key="2">
    <source>
        <dbReference type="Proteomes" id="UP000605990"/>
    </source>
</evidence>
<protein>
    <recommendedName>
        <fullName evidence="3">DUF3137 domain-containing protein</fullName>
    </recommendedName>
</protein>
<evidence type="ECO:0008006" key="3">
    <source>
        <dbReference type="Google" id="ProtNLM"/>
    </source>
</evidence>
<gene>
    <name evidence="1" type="ORF">H8R27_03135</name>
</gene>
<comment type="caution">
    <text evidence="1">The sequence shown here is derived from an EMBL/GenBank/DDBJ whole genome shotgun (WGS) entry which is preliminary data.</text>
</comment>
<accession>A0ABR7IW34</accession>
<keyword evidence="2" id="KW-1185">Reference proteome</keyword>
<dbReference type="EMBL" id="JACRUN010000001">
    <property type="protein sequence ID" value="MBC5833869.1"/>
    <property type="molecule type" value="Genomic_DNA"/>
</dbReference>